<dbReference type="AlphaFoldDB" id="A0A1I0TKD6"/>
<name>A0A1I0TKD6_9NOCA</name>
<evidence type="ECO:0000259" key="5">
    <source>
        <dbReference type="PROSITE" id="PS50977"/>
    </source>
</evidence>
<dbReference type="EMBL" id="FOJN01000007">
    <property type="protein sequence ID" value="SFA52229.1"/>
    <property type="molecule type" value="Genomic_DNA"/>
</dbReference>
<feature type="domain" description="HTH tetR-type" evidence="5">
    <location>
        <begin position="15"/>
        <end position="75"/>
    </location>
</feature>
<evidence type="ECO:0000256" key="2">
    <source>
        <dbReference type="ARBA" id="ARBA00023125"/>
    </source>
</evidence>
<keyword evidence="1" id="KW-0805">Transcription regulation</keyword>
<dbReference type="InterPro" id="IPR009057">
    <property type="entry name" value="Homeodomain-like_sf"/>
</dbReference>
<keyword evidence="3" id="KW-0804">Transcription</keyword>
<dbReference type="RefSeq" id="WP_068360765.1">
    <property type="nucleotide sequence ID" value="NZ_FOJN01000007.1"/>
</dbReference>
<organism evidence="6 7">
    <name type="scientific">Rhodococcoides kroppenstedtii</name>
    <dbReference type="NCBI Taxonomy" id="293050"/>
    <lineage>
        <taxon>Bacteria</taxon>
        <taxon>Bacillati</taxon>
        <taxon>Actinomycetota</taxon>
        <taxon>Actinomycetes</taxon>
        <taxon>Mycobacteriales</taxon>
        <taxon>Nocardiaceae</taxon>
        <taxon>Rhodococcoides</taxon>
    </lineage>
</organism>
<evidence type="ECO:0000313" key="7">
    <source>
        <dbReference type="Proteomes" id="UP000182054"/>
    </source>
</evidence>
<gene>
    <name evidence="6" type="ORF">SAMN05444374_107117</name>
</gene>
<protein>
    <submittedName>
        <fullName evidence="6">Transcriptional regulator, TetR family</fullName>
    </submittedName>
</protein>
<dbReference type="Pfam" id="PF00440">
    <property type="entry name" value="TetR_N"/>
    <property type="match status" value="1"/>
</dbReference>
<feature type="DNA-binding region" description="H-T-H motif" evidence="4">
    <location>
        <begin position="38"/>
        <end position="57"/>
    </location>
</feature>
<dbReference type="GeneID" id="85486040"/>
<dbReference type="PANTHER" id="PTHR30055:SF234">
    <property type="entry name" value="HTH-TYPE TRANSCRIPTIONAL REGULATOR BETI"/>
    <property type="match status" value="1"/>
</dbReference>
<keyword evidence="2 4" id="KW-0238">DNA-binding</keyword>
<dbReference type="GO" id="GO:0003700">
    <property type="term" value="F:DNA-binding transcription factor activity"/>
    <property type="evidence" value="ECO:0007669"/>
    <property type="project" value="TreeGrafter"/>
</dbReference>
<dbReference type="PROSITE" id="PS50977">
    <property type="entry name" value="HTH_TETR_2"/>
    <property type="match status" value="1"/>
</dbReference>
<evidence type="ECO:0000313" key="6">
    <source>
        <dbReference type="EMBL" id="SFA52229.1"/>
    </source>
</evidence>
<dbReference type="SUPFAM" id="SSF46689">
    <property type="entry name" value="Homeodomain-like"/>
    <property type="match status" value="1"/>
</dbReference>
<dbReference type="InterPro" id="IPR050109">
    <property type="entry name" value="HTH-type_TetR-like_transc_reg"/>
</dbReference>
<dbReference type="Proteomes" id="UP000182054">
    <property type="component" value="Unassembled WGS sequence"/>
</dbReference>
<dbReference type="GO" id="GO:0000976">
    <property type="term" value="F:transcription cis-regulatory region binding"/>
    <property type="evidence" value="ECO:0007669"/>
    <property type="project" value="TreeGrafter"/>
</dbReference>
<evidence type="ECO:0000256" key="1">
    <source>
        <dbReference type="ARBA" id="ARBA00023015"/>
    </source>
</evidence>
<evidence type="ECO:0000256" key="3">
    <source>
        <dbReference type="ARBA" id="ARBA00023163"/>
    </source>
</evidence>
<dbReference type="Gene3D" id="1.10.357.10">
    <property type="entry name" value="Tetracycline Repressor, domain 2"/>
    <property type="match status" value="1"/>
</dbReference>
<reference evidence="6 7" key="1">
    <citation type="submission" date="2016-10" db="EMBL/GenBank/DDBJ databases">
        <authorList>
            <person name="de Groot N.N."/>
        </authorList>
    </citation>
    <scope>NUCLEOTIDE SEQUENCE [LARGE SCALE GENOMIC DNA]</scope>
    <source>
        <strain evidence="6 7">DSM 44908</strain>
    </source>
</reference>
<accession>A0A1I0TKD6</accession>
<dbReference type="PANTHER" id="PTHR30055">
    <property type="entry name" value="HTH-TYPE TRANSCRIPTIONAL REGULATOR RUTR"/>
    <property type="match status" value="1"/>
</dbReference>
<evidence type="ECO:0000256" key="4">
    <source>
        <dbReference type="PROSITE-ProRule" id="PRU00335"/>
    </source>
</evidence>
<dbReference type="InterPro" id="IPR001647">
    <property type="entry name" value="HTH_TetR"/>
</dbReference>
<proteinExistence type="predicted"/>
<sequence>MPRSYGGQGAESRIAARRSALLAAGRELMGTVGTDRTTMTGVCAAAGLTERYFYESFSGKRDLVVAVVDALADEVRDTARRALETTEGSEIDRVRAALTAVVTLLLDDPHKGRIAVVESTASVELRTQRHHTLAGVVDFVSAAAATMWGPRAAPEPQRQLAGLMLVGACSELLLARLDGTRDLAIVDIVDAATALFVSTTRRD</sequence>